<gene>
    <name evidence="1" type="ORF">VL23_21020</name>
</gene>
<organism evidence="1 2">
    <name type="scientific">Stenotrophomonas maltophilia</name>
    <name type="common">Pseudomonas maltophilia</name>
    <name type="synonym">Xanthomonas maltophilia</name>
    <dbReference type="NCBI Taxonomy" id="40324"/>
    <lineage>
        <taxon>Bacteria</taxon>
        <taxon>Pseudomonadati</taxon>
        <taxon>Pseudomonadota</taxon>
        <taxon>Gammaproteobacteria</taxon>
        <taxon>Lysobacterales</taxon>
        <taxon>Lysobacteraceae</taxon>
        <taxon>Stenotrophomonas</taxon>
        <taxon>Stenotrophomonas maltophilia group</taxon>
    </lineage>
</organism>
<dbReference type="Proteomes" id="UP000037632">
    <property type="component" value="Unassembled WGS sequence"/>
</dbReference>
<sequence length="306" mass="34029">MRMSARTVNSFVKIFIQLNEKAVSHSVRGFQPREMIGARAQLLRRQHAQLCVHVRQLRQQRLHRSGRRQPVVFHQHRLRAAVHARHLRIEILIHADRGVVVVQAHARPVGDQAACFGATKAKSAPVQHALALCDPRQEAVDQRQQPAAWWRKTAPERRAAGRQPQPVEVLRIAPGVHAGQLTAEAVAADDPGQGAAFVIGGGQDRLAARQILFKYFAVTPVLRARWAQRTAAIAAPLMQVYRHAPGCQRQCQRQVMACSHAQRRQPQQARERLRRHAGNHLVAVAVVALHGEVARCQVHACGAAPK</sequence>
<accession>A0AB34TC99</accession>
<comment type="caution">
    <text evidence="1">The sequence shown here is derived from an EMBL/GenBank/DDBJ whole genome shotgun (WGS) entry which is preliminary data.</text>
</comment>
<dbReference type="EMBL" id="JZIW01000010">
    <property type="protein sequence ID" value="KOO70165.1"/>
    <property type="molecule type" value="Genomic_DNA"/>
</dbReference>
<protein>
    <submittedName>
        <fullName evidence="1">Uncharacterized protein</fullName>
    </submittedName>
</protein>
<evidence type="ECO:0000313" key="2">
    <source>
        <dbReference type="Proteomes" id="UP000037632"/>
    </source>
</evidence>
<evidence type="ECO:0000313" key="1">
    <source>
        <dbReference type="EMBL" id="KOO70165.1"/>
    </source>
</evidence>
<proteinExistence type="predicted"/>
<reference evidence="1 2" key="1">
    <citation type="journal article" date="2015" name="Antimicrob. Agents Chemother.">
        <title>Whole-Genome Sequencing Identifies Emergence of a Quinolone Resistance Mutation in a Case of Stenotrophomonas maltophilia Bacteremia.</title>
        <authorList>
            <person name="Pak T.R."/>
            <person name="Altman D.R."/>
            <person name="Attie O."/>
            <person name="Sebra R."/>
            <person name="Hamula C.L."/>
            <person name="Lewis M."/>
            <person name="Deikus G."/>
            <person name="Newman L.C."/>
            <person name="Fang G."/>
            <person name="Hand J."/>
            <person name="Papel G."/>
            <person name="Wallach F."/>
            <person name="Schadt E.E."/>
            <person name="Huprikar S."/>
            <person name="van Bakel H."/>
            <person name="Kasarskis A."/>
            <person name="Bashir A."/>
        </authorList>
    </citation>
    <scope>NUCLEOTIDE SEQUENCE [LARGE SCALE GENOMIC DNA]</scope>
    <source>
        <strain evidence="1 2">ISMMS6</strain>
    </source>
</reference>
<name>A0AB34TC99_STEMA</name>
<dbReference type="AlphaFoldDB" id="A0AB34TC99"/>